<dbReference type="AlphaFoldDB" id="A0A4Y3R227"/>
<protein>
    <submittedName>
        <fullName evidence="2">FAD-binding monooxygenase</fullName>
    </submittedName>
</protein>
<dbReference type="EMBL" id="BJMM01000015">
    <property type="protein sequence ID" value="GEB50813.1"/>
    <property type="molecule type" value="Genomic_DNA"/>
</dbReference>
<proteinExistence type="predicted"/>
<evidence type="ECO:0000313" key="3">
    <source>
        <dbReference type="Proteomes" id="UP000319210"/>
    </source>
</evidence>
<keyword evidence="2" id="KW-0560">Oxidoreductase</keyword>
<dbReference type="Proteomes" id="UP000319210">
    <property type="component" value="Unassembled WGS sequence"/>
</dbReference>
<gene>
    <name evidence="2" type="ORF">SCA03_33640</name>
</gene>
<dbReference type="PANTHER" id="PTHR43422:SF3">
    <property type="entry name" value="THIAMINE THIAZOLE SYNTHASE"/>
    <property type="match status" value="1"/>
</dbReference>
<feature type="region of interest" description="Disordered" evidence="1">
    <location>
        <begin position="156"/>
        <end position="191"/>
    </location>
</feature>
<evidence type="ECO:0000313" key="2">
    <source>
        <dbReference type="EMBL" id="GEB50813.1"/>
    </source>
</evidence>
<sequence>MAMEHAVVLGAGVSGLCAARGLAGHARRITIVERDVLDDSGGHRGPALPRRGVPQGRHVHALLGTGSMALERLFPGLAEELVRAGAVRSQLLSQARYVLGGAPLARGETGVVALQATRPLLESVLRRRVRALDNVDFLDGHDVLGPVFQDGRVTGARVQPRTDGPAGAPGGAEPGTERAGQESGAGGAGEPVTLSASLVVDATGRAGRSSTWLAAAGFTPPEEERTRIDVGYATRFLRLPEGALDGDRTVLSGSVPGRPGRGCGLFLQEEGRWILTVAGMAGDHPSTDEPGFAAFADSVLPADVAAVVRAAEPLSEPVLHRFPYSVWRRFERLERLPDGLLAIGDAVCSFNPVYGQGMTVAALEAEALESCLRSGLPGLPRRYFARAARAVAPAWELARAADLAVPEVPGRRPPLSGVTGRYLDRVLTAAHRDPGLAALYVRVVSMLTPRSRLVHPRVLRRVLRAGRGVRG</sequence>
<dbReference type="Gene3D" id="3.50.50.60">
    <property type="entry name" value="FAD/NAD(P)-binding domain"/>
    <property type="match status" value="1"/>
</dbReference>
<organism evidence="2 3">
    <name type="scientific">Streptomyces cacaoi</name>
    <dbReference type="NCBI Taxonomy" id="1898"/>
    <lineage>
        <taxon>Bacteria</taxon>
        <taxon>Bacillati</taxon>
        <taxon>Actinomycetota</taxon>
        <taxon>Actinomycetes</taxon>
        <taxon>Kitasatosporales</taxon>
        <taxon>Streptomycetaceae</taxon>
        <taxon>Streptomyces</taxon>
    </lineage>
</organism>
<dbReference type="InterPro" id="IPR036188">
    <property type="entry name" value="FAD/NAD-bd_sf"/>
</dbReference>
<name>A0A4Y3R227_STRCI</name>
<dbReference type="SUPFAM" id="SSF51905">
    <property type="entry name" value="FAD/NAD(P)-binding domain"/>
    <property type="match status" value="1"/>
</dbReference>
<dbReference type="GO" id="GO:0004497">
    <property type="term" value="F:monooxygenase activity"/>
    <property type="evidence" value="ECO:0007669"/>
    <property type="project" value="UniProtKB-KW"/>
</dbReference>
<keyword evidence="3" id="KW-1185">Reference proteome</keyword>
<comment type="caution">
    <text evidence="2">The sequence shown here is derived from an EMBL/GenBank/DDBJ whole genome shotgun (WGS) entry which is preliminary data.</text>
</comment>
<dbReference type="PANTHER" id="PTHR43422">
    <property type="entry name" value="THIAMINE THIAZOLE SYNTHASE"/>
    <property type="match status" value="1"/>
</dbReference>
<accession>A0A4Y3R227</accession>
<reference evidence="2 3" key="1">
    <citation type="submission" date="2019-06" db="EMBL/GenBank/DDBJ databases">
        <title>Whole genome shotgun sequence of Streptomyces cacaoi subsp. cacaoi NBRC 12748.</title>
        <authorList>
            <person name="Hosoyama A."/>
            <person name="Uohara A."/>
            <person name="Ohji S."/>
            <person name="Ichikawa N."/>
        </authorList>
    </citation>
    <scope>NUCLEOTIDE SEQUENCE [LARGE SCALE GENOMIC DNA]</scope>
    <source>
        <strain evidence="2 3">NBRC 12748</strain>
    </source>
</reference>
<evidence type="ECO:0000256" key="1">
    <source>
        <dbReference type="SAM" id="MobiDB-lite"/>
    </source>
</evidence>
<keyword evidence="2" id="KW-0503">Monooxygenase</keyword>